<protein>
    <submittedName>
        <fullName evidence="1">Uncharacterized protein</fullName>
    </submittedName>
</protein>
<sequence length="123" mass="13379">MIHCSAVDSVSWLAPNISPIVGDTLSLPGGLPCSWSSLWSSAMMKASVISRMVLDSMLCRCSTTLFTMNLLNSRLRSLKFSKMVLMGFGKYCSQGMTSTILPAPTVSVNWSFRPTTWVNSSSS</sequence>
<accession>A0ACC2HF95</accession>
<reference evidence="1" key="1">
    <citation type="submission" date="2021-05" db="EMBL/GenBank/DDBJ databases">
        <authorList>
            <person name="Pan Q."/>
            <person name="Jouanno E."/>
            <person name="Zahm M."/>
            <person name="Klopp C."/>
            <person name="Cabau C."/>
            <person name="Louis A."/>
            <person name="Berthelot C."/>
            <person name="Parey E."/>
            <person name="Roest Crollius H."/>
            <person name="Montfort J."/>
            <person name="Robinson-Rechavi M."/>
            <person name="Bouchez O."/>
            <person name="Lampietro C."/>
            <person name="Lopez Roques C."/>
            <person name="Donnadieu C."/>
            <person name="Postlethwait J."/>
            <person name="Bobe J."/>
            <person name="Dillon D."/>
            <person name="Chandos A."/>
            <person name="von Hippel F."/>
            <person name="Guiguen Y."/>
        </authorList>
    </citation>
    <scope>NUCLEOTIDE SEQUENCE</scope>
    <source>
        <strain evidence="1">YG-Jan2019</strain>
    </source>
</reference>
<name>A0ACC2HF95_DALPE</name>
<evidence type="ECO:0000313" key="2">
    <source>
        <dbReference type="Proteomes" id="UP001157502"/>
    </source>
</evidence>
<dbReference type="EMBL" id="CM055730">
    <property type="protein sequence ID" value="KAJ8014553.1"/>
    <property type="molecule type" value="Genomic_DNA"/>
</dbReference>
<comment type="caution">
    <text evidence="1">The sequence shown here is derived from an EMBL/GenBank/DDBJ whole genome shotgun (WGS) entry which is preliminary data.</text>
</comment>
<proteinExistence type="predicted"/>
<dbReference type="Proteomes" id="UP001157502">
    <property type="component" value="Chromosome 3"/>
</dbReference>
<keyword evidence="2" id="KW-1185">Reference proteome</keyword>
<organism evidence="1 2">
    <name type="scientific">Dallia pectoralis</name>
    <name type="common">Alaska blackfish</name>
    <dbReference type="NCBI Taxonomy" id="75939"/>
    <lineage>
        <taxon>Eukaryota</taxon>
        <taxon>Metazoa</taxon>
        <taxon>Chordata</taxon>
        <taxon>Craniata</taxon>
        <taxon>Vertebrata</taxon>
        <taxon>Euteleostomi</taxon>
        <taxon>Actinopterygii</taxon>
        <taxon>Neopterygii</taxon>
        <taxon>Teleostei</taxon>
        <taxon>Protacanthopterygii</taxon>
        <taxon>Esociformes</taxon>
        <taxon>Umbridae</taxon>
        <taxon>Dallia</taxon>
    </lineage>
</organism>
<evidence type="ECO:0000313" key="1">
    <source>
        <dbReference type="EMBL" id="KAJ8014553.1"/>
    </source>
</evidence>
<gene>
    <name evidence="1" type="ORF">DPEC_G00041440</name>
</gene>